<dbReference type="Pfam" id="PF00108">
    <property type="entry name" value="Thiolase_N"/>
    <property type="match status" value="1"/>
</dbReference>
<dbReference type="PIRSF" id="PIRSF000429">
    <property type="entry name" value="Ac-CoA_Ac_transf"/>
    <property type="match status" value="1"/>
</dbReference>
<dbReference type="SUPFAM" id="SSF53901">
    <property type="entry name" value="Thiolase-like"/>
    <property type="match status" value="2"/>
</dbReference>
<dbReference type="Pfam" id="PF22691">
    <property type="entry name" value="Thiolase_C_1"/>
    <property type="match status" value="1"/>
</dbReference>
<organism evidence="3 4">
    <name type="scientific">Amycolatopsis alkalitolerans</name>
    <dbReference type="NCBI Taxonomy" id="2547244"/>
    <lineage>
        <taxon>Bacteria</taxon>
        <taxon>Bacillati</taxon>
        <taxon>Actinomycetota</taxon>
        <taxon>Actinomycetes</taxon>
        <taxon>Pseudonocardiales</taxon>
        <taxon>Pseudonocardiaceae</taxon>
        <taxon>Amycolatopsis</taxon>
    </lineage>
</organism>
<reference evidence="3 4" key="1">
    <citation type="submission" date="2019-06" db="EMBL/GenBank/DDBJ databases">
        <title>Amycolatopsis alkalitolerans sp. nov., isolated from Gastrodia elata Blume.</title>
        <authorList>
            <person name="Narsing Rao M.P."/>
            <person name="Li W.J."/>
        </authorList>
    </citation>
    <scope>NUCLEOTIDE SEQUENCE [LARGE SCALE GENOMIC DNA]</scope>
    <source>
        <strain evidence="3 4">SYSUP0005</strain>
    </source>
</reference>
<dbReference type="NCBIfam" id="NF005892">
    <property type="entry name" value="PRK07855.1"/>
    <property type="match status" value="1"/>
</dbReference>
<sequence>MKLSGAAAIAGIGATEFSKDSGRSELRLAAEAVQAALADAGLYPSDVDGLVSFTMDSNAEVAVARELGIEELTFFSRIHYGGGAAAATVQQAAMAVATGVADVVVAYRAFNERSGMRFGQVSSAAAGQVNSSGVDNSFHYPMGLGTPAATVAMVAQRYLHEYGATSEDFGRVAVVDREHAATNPAAWFYGKPITLAEHQASRWIAEPLHLLDCCQETDGAVALVVTSLERARDLPNPPAVVTAAAQGSGPDQYVMTSYYRDELAALPEMGVVGRQLWAQSGLRPADVDVAVLYDHFTPYVLMQLEELGFCGRGEAPGFIAGDTLTLEGSLPLNPHGGQLGEAYVHGMNGIAEAVRQVRGTAVNQVRDVSHVLVTAGTGVPTSALILAAP</sequence>
<gene>
    <name evidence="3" type="ORF">FG385_02685</name>
</gene>
<proteinExistence type="predicted"/>
<dbReference type="Proteomes" id="UP000305546">
    <property type="component" value="Unassembled WGS sequence"/>
</dbReference>
<protein>
    <submittedName>
        <fullName evidence="3">Lipid-transfer protein</fullName>
    </submittedName>
</protein>
<dbReference type="InterPro" id="IPR020616">
    <property type="entry name" value="Thiolase_N"/>
</dbReference>
<dbReference type="RefSeq" id="WP_139094976.1">
    <property type="nucleotide sequence ID" value="NZ_VDFW01000002.1"/>
</dbReference>
<evidence type="ECO:0000313" key="3">
    <source>
        <dbReference type="EMBL" id="TNC29031.1"/>
    </source>
</evidence>
<accession>A0A5C4MAI7</accession>
<name>A0A5C4MAI7_9PSEU</name>
<evidence type="ECO:0000259" key="2">
    <source>
        <dbReference type="Pfam" id="PF22691"/>
    </source>
</evidence>
<dbReference type="AlphaFoldDB" id="A0A5C4MAI7"/>
<dbReference type="InterPro" id="IPR016039">
    <property type="entry name" value="Thiolase-like"/>
</dbReference>
<dbReference type="PANTHER" id="PTHR42870:SF1">
    <property type="entry name" value="NON-SPECIFIC LIPID-TRANSFER PROTEIN-LIKE 2"/>
    <property type="match status" value="1"/>
</dbReference>
<dbReference type="EMBL" id="VDFW01000002">
    <property type="protein sequence ID" value="TNC29031.1"/>
    <property type="molecule type" value="Genomic_DNA"/>
</dbReference>
<dbReference type="InterPro" id="IPR002155">
    <property type="entry name" value="Thiolase"/>
</dbReference>
<evidence type="ECO:0000313" key="4">
    <source>
        <dbReference type="Proteomes" id="UP000305546"/>
    </source>
</evidence>
<dbReference type="GO" id="GO:0016747">
    <property type="term" value="F:acyltransferase activity, transferring groups other than amino-acyl groups"/>
    <property type="evidence" value="ECO:0007669"/>
    <property type="project" value="InterPro"/>
</dbReference>
<feature type="domain" description="Thiolase N-terminal" evidence="1">
    <location>
        <begin position="24"/>
        <end position="227"/>
    </location>
</feature>
<dbReference type="InterPro" id="IPR055140">
    <property type="entry name" value="Thiolase_C_2"/>
</dbReference>
<dbReference type="OrthoDB" id="9785768at2"/>
<evidence type="ECO:0000259" key="1">
    <source>
        <dbReference type="Pfam" id="PF00108"/>
    </source>
</evidence>
<dbReference type="CDD" id="cd00829">
    <property type="entry name" value="SCP-x_thiolase"/>
    <property type="match status" value="1"/>
</dbReference>
<comment type="caution">
    <text evidence="3">The sequence shown here is derived from an EMBL/GenBank/DDBJ whole genome shotgun (WGS) entry which is preliminary data.</text>
</comment>
<dbReference type="Gene3D" id="3.40.47.10">
    <property type="match status" value="1"/>
</dbReference>
<keyword evidence="4" id="KW-1185">Reference proteome</keyword>
<dbReference type="PANTHER" id="PTHR42870">
    <property type="entry name" value="ACETYL-COA C-ACETYLTRANSFERASE"/>
    <property type="match status" value="1"/>
</dbReference>
<feature type="domain" description="Thiolase C-terminal" evidence="2">
    <location>
        <begin position="266"/>
        <end position="383"/>
    </location>
</feature>